<dbReference type="Proteomes" id="UP000824102">
    <property type="component" value="Unassembled WGS sequence"/>
</dbReference>
<evidence type="ECO:0000256" key="1">
    <source>
        <dbReference type="ARBA" id="ARBA00007228"/>
    </source>
</evidence>
<dbReference type="AlphaFoldDB" id="A0A9D2G6Z0"/>
<dbReference type="InterPro" id="IPR029028">
    <property type="entry name" value="Alpha/beta_knot_MTases"/>
</dbReference>
<sequence>MIIVSKSNPIVKELKALREKKFRKETGCFLVEGEKMVKECLKSGLTVRRIVAREDYEGELFPDLVLGRDAFNGISEEKTPQPVLAEAELPHAELRPPEGSCLLLDGVQDPANVGAIIRTANAAGYRELYLIGCADPFSPKSVRASMSGVFFASLMQGTREEVLSVLEGVPLIAADMDGENVFSFLPPQKFTLCIGSEGSGLSEQVRARAAYTVRIPMGEHTESLNAAVSAGILMYELKRNQFI</sequence>
<organism evidence="6 7">
    <name type="scientific">Candidatus Gallimonas intestinavium</name>
    <dbReference type="NCBI Taxonomy" id="2838603"/>
    <lineage>
        <taxon>Bacteria</taxon>
        <taxon>Bacillati</taxon>
        <taxon>Bacillota</taxon>
        <taxon>Clostridia</taxon>
        <taxon>Candidatus Gallimonas</taxon>
    </lineage>
</organism>
<dbReference type="PANTHER" id="PTHR43191">
    <property type="entry name" value="RRNA METHYLTRANSFERASE 3"/>
    <property type="match status" value="1"/>
</dbReference>
<evidence type="ECO:0000313" key="7">
    <source>
        <dbReference type="Proteomes" id="UP000824102"/>
    </source>
</evidence>
<comment type="caution">
    <text evidence="6">The sequence shown here is derived from an EMBL/GenBank/DDBJ whole genome shotgun (WGS) entry which is preliminary data.</text>
</comment>
<dbReference type="InterPro" id="IPR001537">
    <property type="entry name" value="SpoU_MeTrfase"/>
</dbReference>
<name>A0A9D2G6Z0_9FIRM</name>
<dbReference type="GO" id="GO:0032259">
    <property type="term" value="P:methylation"/>
    <property type="evidence" value="ECO:0007669"/>
    <property type="project" value="UniProtKB-KW"/>
</dbReference>
<evidence type="ECO:0000259" key="4">
    <source>
        <dbReference type="Pfam" id="PF00588"/>
    </source>
</evidence>
<dbReference type="PANTHER" id="PTHR43191:SF2">
    <property type="entry name" value="RRNA METHYLTRANSFERASE 3, MITOCHONDRIAL"/>
    <property type="match status" value="1"/>
</dbReference>
<dbReference type="InterPro" id="IPR053888">
    <property type="entry name" value="MRM3-like_sub_bind"/>
</dbReference>
<dbReference type="InterPro" id="IPR029064">
    <property type="entry name" value="Ribosomal_eL30-like_sf"/>
</dbReference>
<dbReference type="InterPro" id="IPR051259">
    <property type="entry name" value="rRNA_Methyltransferase"/>
</dbReference>
<dbReference type="EMBL" id="DXBB01000109">
    <property type="protein sequence ID" value="HIZ73421.1"/>
    <property type="molecule type" value="Genomic_DNA"/>
</dbReference>
<dbReference type="Gene3D" id="3.40.1280.10">
    <property type="match status" value="1"/>
</dbReference>
<dbReference type="SUPFAM" id="SSF75217">
    <property type="entry name" value="alpha/beta knot"/>
    <property type="match status" value="1"/>
</dbReference>
<dbReference type="Gene3D" id="3.30.1330.30">
    <property type="match status" value="1"/>
</dbReference>
<dbReference type="GO" id="GO:0008173">
    <property type="term" value="F:RNA methyltransferase activity"/>
    <property type="evidence" value="ECO:0007669"/>
    <property type="project" value="InterPro"/>
</dbReference>
<evidence type="ECO:0000256" key="3">
    <source>
        <dbReference type="ARBA" id="ARBA00022679"/>
    </source>
</evidence>
<accession>A0A9D2G6Z0</accession>
<keyword evidence="2 6" id="KW-0489">Methyltransferase</keyword>
<protein>
    <submittedName>
        <fullName evidence="6">RNA methyltransferase</fullName>
    </submittedName>
</protein>
<dbReference type="GO" id="GO:0003723">
    <property type="term" value="F:RNA binding"/>
    <property type="evidence" value="ECO:0007669"/>
    <property type="project" value="InterPro"/>
</dbReference>
<dbReference type="GO" id="GO:0006396">
    <property type="term" value="P:RNA processing"/>
    <property type="evidence" value="ECO:0007669"/>
    <property type="project" value="InterPro"/>
</dbReference>
<reference evidence="6" key="1">
    <citation type="journal article" date="2021" name="PeerJ">
        <title>Extensive microbial diversity within the chicken gut microbiome revealed by metagenomics and culture.</title>
        <authorList>
            <person name="Gilroy R."/>
            <person name="Ravi A."/>
            <person name="Getino M."/>
            <person name="Pursley I."/>
            <person name="Horton D.L."/>
            <person name="Alikhan N.F."/>
            <person name="Baker D."/>
            <person name="Gharbi K."/>
            <person name="Hall N."/>
            <person name="Watson M."/>
            <person name="Adriaenssens E.M."/>
            <person name="Foster-Nyarko E."/>
            <person name="Jarju S."/>
            <person name="Secka A."/>
            <person name="Antonio M."/>
            <person name="Oren A."/>
            <person name="Chaudhuri R.R."/>
            <person name="La Ragione R."/>
            <person name="Hildebrand F."/>
            <person name="Pallen M.J."/>
        </authorList>
    </citation>
    <scope>NUCLEOTIDE SEQUENCE</scope>
    <source>
        <strain evidence="6">ChiW7-2402</strain>
    </source>
</reference>
<proteinExistence type="inferred from homology"/>
<dbReference type="SUPFAM" id="SSF55315">
    <property type="entry name" value="L30e-like"/>
    <property type="match status" value="1"/>
</dbReference>
<feature type="domain" description="MRM3-like substrate binding" evidence="5">
    <location>
        <begin position="8"/>
        <end position="85"/>
    </location>
</feature>
<gene>
    <name evidence="6" type="ORF">H9964_07550</name>
</gene>
<dbReference type="InterPro" id="IPR029026">
    <property type="entry name" value="tRNA_m1G_MTases_N"/>
</dbReference>
<evidence type="ECO:0000259" key="5">
    <source>
        <dbReference type="Pfam" id="PF22435"/>
    </source>
</evidence>
<evidence type="ECO:0000256" key="2">
    <source>
        <dbReference type="ARBA" id="ARBA00022603"/>
    </source>
</evidence>
<keyword evidence="3" id="KW-0808">Transferase</keyword>
<feature type="domain" description="tRNA/rRNA methyltransferase SpoU type" evidence="4">
    <location>
        <begin position="102"/>
        <end position="235"/>
    </location>
</feature>
<dbReference type="Pfam" id="PF22435">
    <property type="entry name" value="MRM3-like_sub_bind"/>
    <property type="match status" value="1"/>
</dbReference>
<evidence type="ECO:0000313" key="6">
    <source>
        <dbReference type="EMBL" id="HIZ73421.1"/>
    </source>
</evidence>
<reference evidence="6" key="2">
    <citation type="submission" date="2021-04" db="EMBL/GenBank/DDBJ databases">
        <authorList>
            <person name="Gilroy R."/>
        </authorList>
    </citation>
    <scope>NUCLEOTIDE SEQUENCE</scope>
    <source>
        <strain evidence="6">ChiW7-2402</strain>
    </source>
</reference>
<comment type="similarity">
    <text evidence="1">Belongs to the class IV-like SAM-binding methyltransferase superfamily. RNA methyltransferase TrmH family.</text>
</comment>
<dbReference type="Pfam" id="PF00588">
    <property type="entry name" value="SpoU_methylase"/>
    <property type="match status" value="1"/>
</dbReference>
<dbReference type="CDD" id="cd18095">
    <property type="entry name" value="SpoU-like_rRNA-MTase"/>
    <property type="match status" value="1"/>
</dbReference>